<reference evidence="6" key="1">
    <citation type="submission" date="2023-06" db="EMBL/GenBank/DDBJ databases">
        <title>Genome-scale phylogeny and comparative genomics of the fungal order Sordariales.</title>
        <authorList>
            <consortium name="Lawrence Berkeley National Laboratory"/>
            <person name="Hensen N."/>
            <person name="Bonometti L."/>
            <person name="Westerberg I."/>
            <person name="Brannstrom I.O."/>
            <person name="Guillou S."/>
            <person name="Cros-Aarteil S."/>
            <person name="Calhoun S."/>
            <person name="Haridas S."/>
            <person name="Kuo A."/>
            <person name="Mondo S."/>
            <person name="Pangilinan J."/>
            <person name="Riley R."/>
            <person name="Labutti K."/>
            <person name="Andreopoulos B."/>
            <person name="Lipzen A."/>
            <person name="Chen C."/>
            <person name="Yanf M."/>
            <person name="Daum C."/>
            <person name="Ng V."/>
            <person name="Clum A."/>
            <person name="Steindorff A."/>
            <person name="Ohm R."/>
            <person name="Martin F."/>
            <person name="Silar P."/>
            <person name="Natvig D."/>
            <person name="Lalanne C."/>
            <person name="Gautier V."/>
            <person name="Ament-Velasquez S.L."/>
            <person name="Kruys A."/>
            <person name="Hutchinson M.I."/>
            <person name="Powell A.J."/>
            <person name="Barry K."/>
            <person name="Miller A.N."/>
            <person name="Grigoriev I.V."/>
            <person name="Debuchy R."/>
            <person name="Gladieux P."/>
            <person name="Thoren M.H."/>
            <person name="Johannesson H."/>
        </authorList>
    </citation>
    <scope>NUCLEOTIDE SEQUENCE</scope>
    <source>
        <strain evidence="6">8032-3</strain>
    </source>
</reference>
<protein>
    <submittedName>
        <fullName evidence="6">Bromodomain-containing protein</fullName>
    </submittedName>
</protein>
<feature type="region of interest" description="Disordered" evidence="3">
    <location>
        <begin position="647"/>
        <end position="683"/>
    </location>
</feature>
<dbReference type="AlphaFoldDB" id="A0AAJ0CAC4"/>
<feature type="compositionally biased region" description="Basic and acidic residues" evidence="3">
    <location>
        <begin position="258"/>
        <end position="267"/>
    </location>
</feature>
<dbReference type="Gene3D" id="1.20.1270.220">
    <property type="match status" value="1"/>
</dbReference>
<dbReference type="GO" id="GO:0006338">
    <property type="term" value="P:chromatin remodeling"/>
    <property type="evidence" value="ECO:0007669"/>
    <property type="project" value="TreeGrafter"/>
</dbReference>
<dbReference type="RefSeq" id="XP_060289098.1">
    <property type="nucleotide sequence ID" value="XM_060431406.1"/>
</dbReference>
<feature type="compositionally biased region" description="Basic and acidic residues" evidence="3">
    <location>
        <begin position="492"/>
        <end position="505"/>
    </location>
</feature>
<dbReference type="EMBL" id="MU838997">
    <property type="protein sequence ID" value="KAK1772885.1"/>
    <property type="molecule type" value="Genomic_DNA"/>
</dbReference>
<dbReference type="Pfam" id="PF00439">
    <property type="entry name" value="Bromodomain"/>
    <property type="match status" value="2"/>
</dbReference>
<organism evidence="6 7">
    <name type="scientific">Phialemonium atrogriseum</name>
    <dbReference type="NCBI Taxonomy" id="1093897"/>
    <lineage>
        <taxon>Eukaryota</taxon>
        <taxon>Fungi</taxon>
        <taxon>Dikarya</taxon>
        <taxon>Ascomycota</taxon>
        <taxon>Pezizomycotina</taxon>
        <taxon>Sordariomycetes</taxon>
        <taxon>Sordariomycetidae</taxon>
        <taxon>Cephalothecales</taxon>
        <taxon>Cephalothecaceae</taxon>
        <taxon>Phialemonium</taxon>
    </lineage>
</organism>
<dbReference type="InterPro" id="IPR027353">
    <property type="entry name" value="NET_dom"/>
</dbReference>
<feature type="compositionally biased region" description="Pro residues" evidence="3">
    <location>
        <begin position="449"/>
        <end position="460"/>
    </location>
</feature>
<keyword evidence="7" id="KW-1185">Reference proteome</keyword>
<dbReference type="SMART" id="SM00297">
    <property type="entry name" value="BROMO"/>
    <property type="match status" value="2"/>
</dbReference>
<proteinExistence type="predicted"/>
<dbReference type="PRINTS" id="PR00503">
    <property type="entry name" value="BROMODOMAIN"/>
</dbReference>
<dbReference type="PANTHER" id="PTHR22880">
    <property type="entry name" value="FALZ-RELATED BROMODOMAIN-CONTAINING PROTEINS"/>
    <property type="match status" value="1"/>
</dbReference>
<evidence type="ECO:0000259" key="5">
    <source>
        <dbReference type="PROSITE" id="PS51525"/>
    </source>
</evidence>
<evidence type="ECO:0000313" key="7">
    <source>
        <dbReference type="Proteomes" id="UP001244011"/>
    </source>
</evidence>
<evidence type="ECO:0000259" key="4">
    <source>
        <dbReference type="PROSITE" id="PS50014"/>
    </source>
</evidence>
<gene>
    <name evidence="6" type="ORF">QBC33DRAFT_584361</name>
</gene>
<feature type="region of interest" description="Disordered" evidence="3">
    <location>
        <begin position="734"/>
        <end position="787"/>
    </location>
</feature>
<dbReference type="PROSITE" id="PS51525">
    <property type="entry name" value="NET"/>
    <property type="match status" value="1"/>
</dbReference>
<dbReference type="GO" id="GO:0000785">
    <property type="term" value="C:chromatin"/>
    <property type="evidence" value="ECO:0007669"/>
    <property type="project" value="TreeGrafter"/>
</dbReference>
<feature type="compositionally biased region" description="Polar residues" evidence="3">
    <location>
        <begin position="232"/>
        <end position="245"/>
    </location>
</feature>
<sequence length="981" mass="106224">MASHPPESAILDPKPLKMSSEVEKDGRNGSHEVNGHISPVDINPEPESETIVSATDKKLETGNPIKTNISNNEEAFTNNQTISVDKEGTKDDPEPEVSLPAADSKAEGVTTADIEMGDAHLDVPAPEAAKETPSAPLDEKSAEEPAILPKAHEPPSSESTAPEAIVKDVEMDDAPAPTDPSSNPEQVEGTQDTIVSNVTATTPGADLSLRPESMSSLAIDVPPVSPAPIGTADTSMTDAAQSPTKVSRERDDDGGDEPAAKRAKTDLQGDSVEVKISAGGNAKVDESQAEQAPLVNTDGEPKNLADASLEGNSITQWQARKLRGILAGIKKTKAGANFKAPVETLWPGLWHDYQAKVPDPTDIGTMEKRLKGGDPSYKAYATIGDFKNDLQLLYENSVRFNGEVHDVTRHAQTVRDQVLEKMAAEPAVETVKADKRETVKHHPSRHPGPRAPSHPPPPARRPSKAPVASPVDKPVESPAFAIPPNNNGVPLIRRDSTKNADDRPKRPIHPPKNKDLGYEPKKKKKLSPDLRFCDEVLTELKKVKYHDLNQYFLAPVDPIALNIPNYHKVVKKPMDLQTMSDKLHTAQYSSSKEFERDFYLVIKNCKSFNGDDHFVTQKALELEKLFKREWARKDDWMARHAAASTAAMSHASAMSPHGRDDSDEDDAESEAEADDEKEQSSATLEALQRRLAEEEQKVKGYMNSKNPDMGMVEVSQSLVFTLQKQIIQERQKLSVEAATSKKPKSKPAKSKKAGGVGKKANAAAGIGSGGASGAASKKAAGGGKKGKRAIGTLEKEIIATAVPSLDGDLLNRAIDIIKKDTNENVSRKSPSTDLLQSLPPPLPMRLEQQAYHSQENDSGELELDLEILSVDALTKLYDISIKAFPHLKAEKERNLAAPPTQDAAPAKSKSGKPKKNKPMSKAEQERRLQQLNELKASIKNRGSGSQEPMESIEGNGGSALSPHDDMLEPMNDSDEESSEEE</sequence>
<dbReference type="PANTHER" id="PTHR22880:SF225">
    <property type="entry name" value="BROMODOMAIN-CONTAINING PROTEIN BET-1-RELATED"/>
    <property type="match status" value="1"/>
</dbReference>
<feature type="domain" description="NET" evidence="5">
    <location>
        <begin position="780"/>
        <end position="891"/>
    </location>
</feature>
<feature type="compositionally biased region" description="Basic residues" evidence="3">
    <location>
        <begin position="741"/>
        <end position="752"/>
    </location>
</feature>
<evidence type="ECO:0000256" key="2">
    <source>
        <dbReference type="PROSITE-ProRule" id="PRU00035"/>
    </source>
</evidence>
<feature type="compositionally biased region" description="Low complexity" evidence="3">
    <location>
        <begin position="647"/>
        <end position="656"/>
    </location>
</feature>
<keyword evidence="1 2" id="KW-0103">Bromodomain</keyword>
<accession>A0AAJ0CAC4</accession>
<dbReference type="CDD" id="cd04369">
    <property type="entry name" value="Bromodomain"/>
    <property type="match status" value="1"/>
</dbReference>
<feature type="region of interest" description="Disordered" evidence="3">
    <location>
        <begin position="1"/>
        <end position="300"/>
    </location>
</feature>
<feature type="compositionally biased region" description="Basic and acidic residues" evidence="3">
    <location>
        <begin position="20"/>
        <end position="34"/>
    </location>
</feature>
<evidence type="ECO:0000256" key="3">
    <source>
        <dbReference type="SAM" id="MobiDB-lite"/>
    </source>
</evidence>
<dbReference type="GO" id="GO:0006355">
    <property type="term" value="P:regulation of DNA-templated transcription"/>
    <property type="evidence" value="ECO:0007669"/>
    <property type="project" value="TreeGrafter"/>
</dbReference>
<dbReference type="PROSITE" id="PS00633">
    <property type="entry name" value="BROMODOMAIN_1"/>
    <property type="match status" value="1"/>
</dbReference>
<feature type="compositionally biased region" description="Basic residues" evidence="3">
    <location>
        <begin position="438"/>
        <end position="448"/>
    </location>
</feature>
<feature type="compositionally biased region" description="Basic residues" evidence="3">
    <location>
        <begin position="909"/>
        <end position="918"/>
    </location>
</feature>
<comment type="caution">
    <text evidence="6">The sequence shown here is derived from an EMBL/GenBank/DDBJ whole genome shotgun (WGS) entry which is preliminary data.</text>
</comment>
<feature type="compositionally biased region" description="Basic and acidic residues" evidence="3">
    <location>
        <begin position="512"/>
        <end position="523"/>
    </location>
</feature>
<dbReference type="InterPro" id="IPR038336">
    <property type="entry name" value="NET_sf"/>
</dbReference>
<dbReference type="InterPro" id="IPR050935">
    <property type="entry name" value="Bromo_chromatin_reader"/>
</dbReference>
<feature type="region of interest" description="Disordered" evidence="3">
    <location>
        <begin position="425"/>
        <end position="523"/>
    </location>
</feature>
<name>A0AAJ0CAC4_9PEZI</name>
<feature type="domain" description="Bromo" evidence="4">
    <location>
        <begin position="330"/>
        <end position="408"/>
    </location>
</feature>
<evidence type="ECO:0000256" key="1">
    <source>
        <dbReference type="ARBA" id="ARBA00023117"/>
    </source>
</evidence>
<dbReference type="GeneID" id="85314593"/>
<dbReference type="GO" id="GO:0005634">
    <property type="term" value="C:nucleus"/>
    <property type="evidence" value="ECO:0007669"/>
    <property type="project" value="TreeGrafter"/>
</dbReference>
<feature type="domain" description="Bromo" evidence="4">
    <location>
        <begin position="544"/>
        <end position="616"/>
    </location>
</feature>
<dbReference type="SUPFAM" id="SSF47370">
    <property type="entry name" value="Bromodomain"/>
    <property type="match status" value="2"/>
</dbReference>
<feature type="compositionally biased region" description="Acidic residues" evidence="3">
    <location>
        <begin position="971"/>
        <end position="981"/>
    </location>
</feature>
<feature type="compositionally biased region" description="Polar residues" evidence="3">
    <location>
        <begin position="179"/>
        <end position="202"/>
    </location>
</feature>
<feature type="compositionally biased region" description="Polar residues" evidence="3">
    <location>
        <begin position="64"/>
        <end position="83"/>
    </location>
</feature>
<dbReference type="InterPro" id="IPR018359">
    <property type="entry name" value="Bromodomain_CS"/>
</dbReference>
<dbReference type="PROSITE" id="PS50014">
    <property type="entry name" value="BROMODOMAIN_2"/>
    <property type="match status" value="2"/>
</dbReference>
<dbReference type="InterPro" id="IPR036427">
    <property type="entry name" value="Bromodomain-like_sf"/>
</dbReference>
<dbReference type="InterPro" id="IPR001487">
    <property type="entry name" value="Bromodomain"/>
</dbReference>
<dbReference type="Proteomes" id="UP001244011">
    <property type="component" value="Unassembled WGS sequence"/>
</dbReference>
<feature type="region of interest" description="Disordered" evidence="3">
    <location>
        <begin position="890"/>
        <end position="981"/>
    </location>
</feature>
<dbReference type="Gene3D" id="1.20.920.10">
    <property type="entry name" value="Bromodomain-like"/>
    <property type="match status" value="2"/>
</dbReference>
<evidence type="ECO:0000313" key="6">
    <source>
        <dbReference type="EMBL" id="KAK1772885.1"/>
    </source>
</evidence>
<feature type="compositionally biased region" description="Acidic residues" evidence="3">
    <location>
        <begin position="661"/>
        <end position="677"/>
    </location>
</feature>